<keyword evidence="1" id="KW-0472">Membrane</keyword>
<accession>A0A2T0QFR9</accession>
<feature type="transmembrane region" description="Helical" evidence="1">
    <location>
        <begin position="347"/>
        <end position="369"/>
    </location>
</feature>
<dbReference type="EMBL" id="PVZC01000001">
    <property type="protein sequence ID" value="PRY02745.1"/>
    <property type="molecule type" value="Genomic_DNA"/>
</dbReference>
<keyword evidence="4" id="KW-1185">Reference proteome</keyword>
<feature type="transmembrane region" description="Helical" evidence="1">
    <location>
        <begin position="58"/>
        <end position="77"/>
    </location>
</feature>
<evidence type="ECO:0000259" key="2">
    <source>
        <dbReference type="Pfam" id="PF19124"/>
    </source>
</evidence>
<comment type="caution">
    <text evidence="3">The sequence shown here is derived from an EMBL/GenBank/DDBJ whole genome shotgun (WGS) entry which is preliminary data.</text>
</comment>
<dbReference type="OrthoDB" id="9808690at2"/>
<dbReference type="Pfam" id="PF19124">
    <property type="entry name" value="DUF5808"/>
    <property type="match status" value="1"/>
</dbReference>
<proteinExistence type="predicted"/>
<feature type="transmembrane region" description="Helical" evidence="1">
    <location>
        <begin position="261"/>
        <end position="283"/>
    </location>
</feature>
<evidence type="ECO:0000256" key="1">
    <source>
        <dbReference type="SAM" id="Phobius"/>
    </source>
</evidence>
<feature type="transmembrane region" description="Helical" evidence="1">
    <location>
        <begin position="183"/>
        <end position="206"/>
    </location>
</feature>
<keyword evidence="1" id="KW-1133">Transmembrane helix</keyword>
<evidence type="ECO:0000313" key="4">
    <source>
        <dbReference type="Proteomes" id="UP000237846"/>
    </source>
</evidence>
<dbReference type="InterPro" id="IPR043831">
    <property type="entry name" value="DUF5808"/>
</dbReference>
<feature type="transmembrane region" description="Helical" evidence="1">
    <location>
        <begin position="83"/>
        <end position="101"/>
    </location>
</feature>
<dbReference type="RefSeq" id="WP_106240883.1">
    <property type="nucleotide sequence ID" value="NZ_PVZC01000001.1"/>
</dbReference>
<keyword evidence="1" id="KW-0812">Transmembrane</keyword>
<feature type="domain" description="DUF5808" evidence="2">
    <location>
        <begin position="323"/>
        <end position="346"/>
    </location>
</feature>
<gene>
    <name evidence="3" type="ORF">CLV72_1011350</name>
</gene>
<reference evidence="3 4" key="1">
    <citation type="submission" date="2018-03" db="EMBL/GenBank/DDBJ databases">
        <title>Genomic Encyclopedia of Archaeal and Bacterial Type Strains, Phase II (KMG-II): from individual species to whole genera.</title>
        <authorList>
            <person name="Goeker M."/>
        </authorList>
    </citation>
    <scope>NUCLEOTIDE SEQUENCE [LARGE SCALE GENOMIC DNA]</scope>
    <source>
        <strain evidence="3 4">DSM 45601</strain>
    </source>
</reference>
<evidence type="ECO:0000313" key="3">
    <source>
        <dbReference type="EMBL" id="PRY02745.1"/>
    </source>
</evidence>
<feature type="transmembrane region" description="Helical" evidence="1">
    <location>
        <begin position="139"/>
        <end position="163"/>
    </location>
</feature>
<sequence>MIVQLATTLVPVAAATGTYWLVPVLHRPTMPLGTRVPPQRTADPVVTASIRTYQTGTLWLSLLAALAGSAVALTVGADWEPGTTGALASGALLIGVAALYVRGHLAIRRAKERDDWYGGLRQSVAADTSLRSDPVRYPWVWVLPSAALVLATALVGLLLYPGLPGTLVFSGSGAEPVATTPLSAFGLVFVMAAQTALMAGLVWLTLRARPDLEADRPHTTARQYRTFTPTILRATVALLTAVNLGMAVMSVLVWTGAAGDLALTLAVAVPVVPATAWLVLVAVRMGQSGWRVPVPEEAGEDTGRVQRDDDRHWILGQVYINRHDPSFLVAKRIGVGWTVNVGNPWGLALTAVLVAFVALTVVLGVLGYLPER</sequence>
<feature type="transmembrane region" description="Helical" evidence="1">
    <location>
        <begin position="231"/>
        <end position="255"/>
    </location>
</feature>
<dbReference type="AlphaFoldDB" id="A0A2T0QFR9"/>
<organism evidence="3 4">
    <name type="scientific">Allonocardiopsis opalescens</name>
    <dbReference type="NCBI Taxonomy" id="1144618"/>
    <lineage>
        <taxon>Bacteria</taxon>
        <taxon>Bacillati</taxon>
        <taxon>Actinomycetota</taxon>
        <taxon>Actinomycetes</taxon>
        <taxon>Streptosporangiales</taxon>
        <taxon>Allonocardiopsis</taxon>
    </lineage>
</organism>
<dbReference type="Proteomes" id="UP000237846">
    <property type="component" value="Unassembled WGS sequence"/>
</dbReference>
<name>A0A2T0QFR9_9ACTN</name>
<protein>
    <submittedName>
        <fullName evidence="3">Putative membrane protein</fullName>
    </submittedName>
</protein>